<keyword evidence="6" id="KW-0378">Hydrolase</keyword>
<dbReference type="SUPFAM" id="SSF69500">
    <property type="entry name" value="DTD-like"/>
    <property type="match status" value="1"/>
</dbReference>
<dbReference type="NCBIfam" id="TIGR00256">
    <property type="entry name" value="D-aminoacyl-tRNA deacylase"/>
    <property type="match status" value="1"/>
</dbReference>
<dbReference type="InterPro" id="IPR003732">
    <property type="entry name" value="Daa-tRNA_deacyls_DTD"/>
</dbReference>
<comment type="similarity">
    <text evidence="1 6">Belongs to the DTD family.</text>
</comment>
<dbReference type="FunFam" id="3.50.80.10:FF:000001">
    <property type="entry name" value="D-aminoacyl-tRNA deacylase"/>
    <property type="match status" value="1"/>
</dbReference>
<dbReference type="OrthoDB" id="275783at2759"/>
<dbReference type="AlphaFoldDB" id="A0A9P9ITF4"/>
<evidence type="ECO:0000256" key="4">
    <source>
        <dbReference type="ARBA" id="ARBA00047676"/>
    </source>
</evidence>
<dbReference type="PANTHER" id="PTHR10472">
    <property type="entry name" value="D-TYROSYL-TRNA TYR DEACYLASE"/>
    <property type="match status" value="1"/>
</dbReference>
<evidence type="ECO:0000256" key="2">
    <source>
        <dbReference type="ARBA" id="ARBA00013056"/>
    </source>
</evidence>
<evidence type="ECO:0000256" key="1">
    <source>
        <dbReference type="ARBA" id="ARBA00009673"/>
    </source>
</evidence>
<protein>
    <recommendedName>
        <fullName evidence="3 6">D-aminoacyl-tRNA deacylase</fullName>
        <ecNumber evidence="2 6">3.1.1.96</ecNumber>
    </recommendedName>
</protein>
<evidence type="ECO:0000313" key="7">
    <source>
        <dbReference type="EMBL" id="KAH7130324.1"/>
    </source>
</evidence>
<dbReference type="PANTHER" id="PTHR10472:SF5">
    <property type="entry name" value="D-AMINOACYL-TRNA DEACYLASE 1"/>
    <property type="match status" value="1"/>
</dbReference>
<keyword evidence="6" id="KW-0820">tRNA-binding</keyword>
<sequence length="202" mass="21881">MRTVLQRVKNASVTVDGELISQIGKGLLVLAAIEKNDTQKDVDTMAGKILKAKLWDDDSTDPPGRWKRGVAEIGGEVLCVSQFTLLASVKKGNKPDFHQSASGIKAKTLYKAFFNKVQESYTPDKVKDGLFAAMMDVALVNDGPVTIILDTNPPKMEDPTSLGPGFASPSDSTASTVIDINDLVNNMTRITKEFQIPAELLE</sequence>
<evidence type="ECO:0000256" key="3">
    <source>
        <dbReference type="ARBA" id="ARBA00020007"/>
    </source>
</evidence>
<dbReference type="GO" id="GO:0005737">
    <property type="term" value="C:cytoplasm"/>
    <property type="evidence" value="ECO:0007669"/>
    <property type="project" value="UniProtKB-SubCell"/>
</dbReference>
<dbReference type="EMBL" id="JAGMWT010000004">
    <property type="protein sequence ID" value="KAH7130324.1"/>
    <property type="molecule type" value="Genomic_DNA"/>
</dbReference>
<dbReference type="GO" id="GO:0000049">
    <property type="term" value="F:tRNA binding"/>
    <property type="evidence" value="ECO:0007669"/>
    <property type="project" value="UniProtKB-KW"/>
</dbReference>
<comment type="catalytic activity">
    <reaction evidence="5">
        <text>a D-aminoacyl-tRNA + H2O = a tRNA + a D-alpha-amino acid + H(+)</text>
        <dbReference type="Rhea" id="RHEA:13953"/>
        <dbReference type="Rhea" id="RHEA-COMP:10123"/>
        <dbReference type="Rhea" id="RHEA-COMP:10124"/>
        <dbReference type="ChEBI" id="CHEBI:15377"/>
        <dbReference type="ChEBI" id="CHEBI:15378"/>
        <dbReference type="ChEBI" id="CHEBI:59871"/>
        <dbReference type="ChEBI" id="CHEBI:78442"/>
        <dbReference type="ChEBI" id="CHEBI:79333"/>
        <dbReference type="EC" id="3.1.1.96"/>
    </reaction>
</comment>
<name>A0A9P9ITF4_9PLEO</name>
<comment type="caution">
    <text evidence="7">The sequence shown here is derived from an EMBL/GenBank/DDBJ whole genome shotgun (WGS) entry which is preliminary data.</text>
</comment>
<accession>A0A9P9ITF4</accession>
<comment type="catalytic activity">
    <reaction evidence="4">
        <text>glycyl-tRNA(Ala) + H2O = tRNA(Ala) + glycine + H(+)</text>
        <dbReference type="Rhea" id="RHEA:53744"/>
        <dbReference type="Rhea" id="RHEA-COMP:9657"/>
        <dbReference type="Rhea" id="RHEA-COMP:13640"/>
        <dbReference type="ChEBI" id="CHEBI:15377"/>
        <dbReference type="ChEBI" id="CHEBI:15378"/>
        <dbReference type="ChEBI" id="CHEBI:57305"/>
        <dbReference type="ChEBI" id="CHEBI:78442"/>
        <dbReference type="ChEBI" id="CHEBI:78522"/>
        <dbReference type="EC" id="3.1.1.96"/>
    </reaction>
</comment>
<keyword evidence="8" id="KW-1185">Reference proteome</keyword>
<dbReference type="HAMAP" id="MF_00518">
    <property type="entry name" value="Deacylase_Dtd"/>
    <property type="match status" value="1"/>
</dbReference>
<dbReference type="EC" id="3.1.1.96" evidence="2 6"/>
<gene>
    <name evidence="7" type="ORF">B0J11DRAFT_249341</name>
</gene>
<comment type="subcellular location">
    <subcellularLocation>
        <location evidence="6">Cytoplasm</location>
    </subcellularLocation>
</comment>
<evidence type="ECO:0000256" key="5">
    <source>
        <dbReference type="ARBA" id="ARBA00048018"/>
    </source>
</evidence>
<dbReference type="Proteomes" id="UP000700596">
    <property type="component" value="Unassembled WGS sequence"/>
</dbReference>
<organism evidence="7 8">
    <name type="scientific">Dendryphion nanum</name>
    <dbReference type="NCBI Taxonomy" id="256645"/>
    <lineage>
        <taxon>Eukaryota</taxon>
        <taxon>Fungi</taxon>
        <taxon>Dikarya</taxon>
        <taxon>Ascomycota</taxon>
        <taxon>Pezizomycotina</taxon>
        <taxon>Dothideomycetes</taxon>
        <taxon>Pleosporomycetidae</taxon>
        <taxon>Pleosporales</taxon>
        <taxon>Torulaceae</taxon>
        <taxon>Dendryphion</taxon>
    </lineage>
</organism>
<dbReference type="Pfam" id="PF02580">
    <property type="entry name" value="Tyr_Deacylase"/>
    <property type="match status" value="1"/>
</dbReference>
<proteinExistence type="inferred from homology"/>
<evidence type="ECO:0000313" key="8">
    <source>
        <dbReference type="Proteomes" id="UP000700596"/>
    </source>
</evidence>
<dbReference type="Gene3D" id="3.50.80.10">
    <property type="entry name" value="D-tyrosyl-tRNA(Tyr) deacylase"/>
    <property type="match status" value="1"/>
</dbReference>
<keyword evidence="6" id="KW-0963">Cytoplasm</keyword>
<dbReference type="InterPro" id="IPR023509">
    <property type="entry name" value="DTD-like_sf"/>
</dbReference>
<dbReference type="GO" id="GO:0051500">
    <property type="term" value="F:D-tyrosyl-tRNA(Tyr) deacylase activity"/>
    <property type="evidence" value="ECO:0007669"/>
    <property type="project" value="TreeGrafter"/>
</dbReference>
<keyword evidence="6" id="KW-0694">RNA-binding</keyword>
<reference evidence="7" key="1">
    <citation type="journal article" date="2021" name="Nat. Commun.">
        <title>Genetic determinants of endophytism in the Arabidopsis root mycobiome.</title>
        <authorList>
            <person name="Mesny F."/>
            <person name="Miyauchi S."/>
            <person name="Thiergart T."/>
            <person name="Pickel B."/>
            <person name="Atanasova L."/>
            <person name="Karlsson M."/>
            <person name="Huettel B."/>
            <person name="Barry K.W."/>
            <person name="Haridas S."/>
            <person name="Chen C."/>
            <person name="Bauer D."/>
            <person name="Andreopoulos W."/>
            <person name="Pangilinan J."/>
            <person name="LaButti K."/>
            <person name="Riley R."/>
            <person name="Lipzen A."/>
            <person name="Clum A."/>
            <person name="Drula E."/>
            <person name="Henrissat B."/>
            <person name="Kohler A."/>
            <person name="Grigoriev I.V."/>
            <person name="Martin F.M."/>
            <person name="Hacquard S."/>
        </authorList>
    </citation>
    <scope>NUCLEOTIDE SEQUENCE</scope>
    <source>
        <strain evidence="7">MPI-CAGE-CH-0243</strain>
    </source>
</reference>
<evidence type="ECO:0000256" key="6">
    <source>
        <dbReference type="RuleBase" id="RU003470"/>
    </source>
</evidence>